<dbReference type="Proteomes" id="UP000011135">
    <property type="component" value="Unassembled WGS sequence"/>
</dbReference>
<dbReference type="OrthoDB" id="267364at2"/>
<keyword evidence="3" id="KW-1185">Reference proteome</keyword>
<dbReference type="InterPro" id="IPR006640">
    <property type="entry name" value="SprT-like_domain"/>
</dbReference>
<dbReference type="RefSeq" id="WP_009583701.1">
    <property type="nucleotide sequence ID" value="NZ_AMZN01000151.1"/>
</dbReference>
<dbReference type="STRING" id="1237149.C900_01162"/>
<protein>
    <recommendedName>
        <fullName evidence="1">SprT-like domain-containing protein</fullName>
    </recommendedName>
</protein>
<evidence type="ECO:0000259" key="1">
    <source>
        <dbReference type="Pfam" id="PF10263"/>
    </source>
</evidence>
<dbReference type="EMBL" id="AMZN01000151">
    <property type="protein sequence ID" value="ELR68083.1"/>
    <property type="molecule type" value="Genomic_DNA"/>
</dbReference>
<organism evidence="2 3">
    <name type="scientific">Fulvivirga imtechensis AK7</name>
    <dbReference type="NCBI Taxonomy" id="1237149"/>
    <lineage>
        <taxon>Bacteria</taxon>
        <taxon>Pseudomonadati</taxon>
        <taxon>Bacteroidota</taxon>
        <taxon>Cytophagia</taxon>
        <taxon>Cytophagales</taxon>
        <taxon>Fulvivirgaceae</taxon>
        <taxon>Fulvivirga</taxon>
    </lineage>
</organism>
<dbReference type="Pfam" id="PF10263">
    <property type="entry name" value="SprT-like"/>
    <property type="match status" value="1"/>
</dbReference>
<accession>L8JIJ3</accession>
<proteinExistence type="predicted"/>
<evidence type="ECO:0000313" key="2">
    <source>
        <dbReference type="EMBL" id="ELR68083.1"/>
    </source>
</evidence>
<dbReference type="AlphaFoldDB" id="L8JIJ3"/>
<dbReference type="GO" id="GO:0006950">
    <property type="term" value="P:response to stress"/>
    <property type="evidence" value="ECO:0007669"/>
    <property type="project" value="UniProtKB-ARBA"/>
</dbReference>
<comment type="caution">
    <text evidence="2">The sequence shown here is derived from an EMBL/GenBank/DDBJ whole genome shotgun (WGS) entry which is preliminary data.</text>
</comment>
<feature type="domain" description="SprT-like" evidence="1">
    <location>
        <begin position="31"/>
        <end position="103"/>
    </location>
</feature>
<reference evidence="2 3" key="1">
    <citation type="submission" date="2012-12" db="EMBL/GenBank/DDBJ databases">
        <title>Genome assembly of Fulvivirga imtechensis AK7.</title>
        <authorList>
            <person name="Nupur N."/>
            <person name="Khatri I."/>
            <person name="Kumar R."/>
            <person name="Subramanian S."/>
            <person name="Pinnaka A."/>
        </authorList>
    </citation>
    <scope>NUCLEOTIDE SEQUENCE [LARGE SCALE GENOMIC DNA]</scope>
    <source>
        <strain evidence="2 3">AK7</strain>
    </source>
</reference>
<evidence type="ECO:0000313" key="3">
    <source>
        <dbReference type="Proteomes" id="UP000011135"/>
    </source>
</evidence>
<name>L8JIJ3_9BACT</name>
<gene>
    <name evidence="2" type="ORF">C900_01162</name>
</gene>
<sequence>MSEVAFKNKLSKYFPEPAIHYCYTLWRDHAFTLKVKKKRASKLGDYRFDPNKKVHTISVNNDLNPYSFLITYVHEVAHLVTFKEHKRSVKPHGTEWKNNFKKLMIPVLNSEVFPDRVLRTLANYLKNPKASSCNDHHLMKALQSFDTNKHAISLSEISTGELFKFRHRIFRKETLRRTRYVCCEVSTKRKYLISRVAEVERV</sequence>
<dbReference type="eggNOG" id="COG3091">
    <property type="taxonomic scope" value="Bacteria"/>
</dbReference>
<dbReference type="PATRIC" id="fig|1237149.3.peg.5843"/>